<comment type="similarity">
    <text evidence="1">Belongs to the N(4)/N(6)-methyltransferase family.</text>
</comment>
<dbReference type="RefSeq" id="WP_028494498.1">
    <property type="nucleotide sequence ID" value="NZ_CP046617.1"/>
</dbReference>
<evidence type="ECO:0000256" key="7">
    <source>
        <dbReference type="ARBA" id="ARBA00047942"/>
    </source>
</evidence>
<keyword evidence="6" id="KW-0680">Restriction system</keyword>
<dbReference type="Gene3D" id="3.40.50.150">
    <property type="entry name" value="Vaccinia Virus protein VP39"/>
    <property type="match status" value="1"/>
</dbReference>
<dbReference type="InterPro" id="IPR051537">
    <property type="entry name" value="DNA_Adenine_Mtase"/>
</dbReference>
<keyword evidence="11" id="KW-1185">Reference proteome</keyword>
<dbReference type="PANTHER" id="PTHR42933">
    <property type="entry name" value="SLR6095 PROTEIN"/>
    <property type="match status" value="1"/>
</dbReference>
<evidence type="ECO:0000313" key="10">
    <source>
        <dbReference type="EMBL" id="WCM38906.1"/>
    </source>
</evidence>
<comment type="catalytic activity">
    <reaction evidence="7">
        <text>a 2'-deoxyadenosine in DNA + S-adenosyl-L-methionine = an N(6)-methyl-2'-deoxyadenosine in DNA + S-adenosyl-L-homocysteine + H(+)</text>
        <dbReference type="Rhea" id="RHEA:15197"/>
        <dbReference type="Rhea" id="RHEA-COMP:12418"/>
        <dbReference type="Rhea" id="RHEA-COMP:12419"/>
        <dbReference type="ChEBI" id="CHEBI:15378"/>
        <dbReference type="ChEBI" id="CHEBI:57856"/>
        <dbReference type="ChEBI" id="CHEBI:59789"/>
        <dbReference type="ChEBI" id="CHEBI:90615"/>
        <dbReference type="ChEBI" id="CHEBI:90616"/>
        <dbReference type="EC" id="2.1.1.72"/>
    </reaction>
</comment>
<evidence type="ECO:0000313" key="11">
    <source>
        <dbReference type="Proteomes" id="UP001317488"/>
    </source>
</evidence>
<dbReference type="EC" id="2.1.1.72" evidence="2"/>
<accession>A0ABY7RPT0</accession>
<keyword evidence="3 10" id="KW-0489">Methyltransferase</keyword>
<gene>
    <name evidence="10" type="ORF">GO600_01600</name>
</gene>
<dbReference type="EMBL" id="CP046617">
    <property type="protein sequence ID" value="WCM38906.1"/>
    <property type="molecule type" value="Genomic_DNA"/>
</dbReference>
<proteinExistence type="inferred from homology"/>
<dbReference type="PRINTS" id="PR00507">
    <property type="entry name" value="N12N6MTFRASE"/>
</dbReference>
<dbReference type="InterPro" id="IPR022749">
    <property type="entry name" value="D12N6_MeTrfase_N"/>
</dbReference>
<name>A0ABY7RPT0_9DEIN</name>
<dbReference type="InterPro" id="IPR003356">
    <property type="entry name" value="DNA_methylase_A-5"/>
</dbReference>
<feature type="domain" description="N6 adenine-specific DNA methyltransferase N-terminal" evidence="9">
    <location>
        <begin position="11"/>
        <end position="136"/>
    </location>
</feature>
<sequence>MTRAPQTREKLANDIWRACDILRRDNNCGGVMEYVEHLSWLLFLRFLDAQEEEWESQALLAEREYQPVIEKPYRWRDWATKDWPPDELLSFVHGQLIPYLQVLSGTPLRDTIRGVFSERNVIVCASPYNLKDVLSIINSIDFHSQDDIFTVSQVYEELLRRLGNENRLAGEFYTPRPVVRFVVEVTNPQIGETVYDPACGTCGFLAEAYLWMQRQERTLEDHKTLQERTFFGQEKKPVPALLGVMNMVLHGVTAPHILRKNTLEENIRQVVGHYDVILTNPPFGGTEGRHIQQNFPVQSQATELLFLQHIMKKLKPRDGARCGMVVPEGTLFRTGAFAEVKRSLLEEFNLHTIVSLPPGTFAPYSDVKTALLFFERPGPTREIWYYELPLPEGLKKFSRGNPIKDEHFEEARRLWQAWDAYRKGQGSREACLSEHSWIVPVDEIQARGYDLSARNPYRKETEALPPPMEIVASLLEREREILSIMEELDELLGNNTEGAEA</sequence>
<organism evidence="10 11">
    <name type="scientific">Thermus antranikianii</name>
    <dbReference type="NCBI Taxonomy" id="88190"/>
    <lineage>
        <taxon>Bacteria</taxon>
        <taxon>Thermotogati</taxon>
        <taxon>Deinococcota</taxon>
        <taxon>Deinococci</taxon>
        <taxon>Thermales</taxon>
        <taxon>Thermaceae</taxon>
        <taxon>Thermus</taxon>
    </lineage>
</organism>
<keyword evidence="5" id="KW-0949">S-adenosyl-L-methionine</keyword>
<reference evidence="10 11" key="1">
    <citation type="submission" date="2019-12" db="EMBL/GenBank/DDBJ databases">
        <authorList>
            <person name="An T."/>
        </authorList>
    </citation>
    <scope>NUCLEOTIDE SEQUENCE [LARGE SCALE GENOMIC DNA]</scope>
    <source>
        <strain evidence="10 11">JCM 19900</strain>
    </source>
</reference>
<evidence type="ECO:0000256" key="1">
    <source>
        <dbReference type="ARBA" id="ARBA00006594"/>
    </source>
</evidence>
<dbReference type="PANTHER" id="PTHR42933:SF4">
    <property type="entry name" value="TYPE I RESTRICTION ENZYME ECOKI METHYLASE SUBUNIT"/>
    <property type="match status" value="1"/>
</dbReference>
<evidence type="ECO:0000256" key="5">
    <source>
        <dbReference type="ARBA" id="ARBA00022691"/>
    </source>
</evidence>
<dbReference type="PROSITE" id="PS00092">
    <property type="entry name" value="N6_MTASE"/>
    <property type="match status" value="1"/>
</dbReference>
<dbReference type="GO" id="GO:0008168">
    <property type="term" value="F:methyltransferase activity"/>
    <property type="evidence" value="ECO:0007669"/>
    <property type="project" value="UniProtKB-KW"/>
</dbReference>
<evidence type="ECO:0000256" key="4">
    <source>
        <dbReference type="ARBA" id="ARBA00022679"/>
    </source>
</evidence>
<dbReference type="Proteomes" id="UP001317488">
    <property type="component" value="Chromosome"/>
</dbReference>
<dbReference type="Pfam" id="PF02384">
    <property type="entry name" value="N6_Mtase"/>
    <property type="match status" value="1"/>
</dbReference>
<dbReference type="Pfam" id="PF12161">
    <property type="entry name" value="HsdM_N"/>
    <property type="match status" value="1"/>
</dbReference>
<evidence type="ECO:0000259" key="9">
    <source>
        <dbReference type="Pfam" id="PF12161"/>
    </source>
</evidence>
<evidence type="ECO:0000259" key="8">
    <source>
        <dbReference type="Pfam" id="PF02384"/>
    </source>
</evidence>
<dbReference type="SUPFAM" id="SSF53335">
    <property type="entry name" value="S-adenosyl-L-methionine-dependent methyltransferases"/>
    <property type="match status" value="1"/>
</dbReference>
<evidence type="ECO:0000256" key="2">
    <source>
        <dbReference type="ARBA" id="ARBA00011900"/>
    </source>
</evidence>
<protein>
    <recommendedName>
        <fullName evidence="2">site-specific DNA-methyltransferase (adenine-specific)</fullName>
        <ecNumber evidence="2">2.1.1.72</ecNumber>
    </recommendedName>
</protein>
<keyword evidence="4" id="KW-0808">Transferase</keyword>
<dbReference type="GO" id="GO:0032259">
    <property type="term" value="P:methylation"/>
    <property type="evidence" value="ECO:0007669"/>
    <property type="project" value="UniProtKB-KW"/>
</dbReference>
<dbReference type="InterPro" id="IPR002052">
    <property type="entry name" value="DNA_methylase_N6_adenine_CS"/>
</dbReference>
<evidence type="ECO:0000256" key="6">
    <source>
        <dbReference type="ARBA" id="ARBA00022747"/>
    </source>
</evidence>
<feature type="domain" description="DNA methylase adenine-specific" evidence="8">
    <location>
        <begin position="150"/>
        <end position="461"/>
    </location>
</feature>
<evidence type="ECO:0000256" key="3">
    <source>
        <dbReference type="ARBA" id="ARBA00022603"/>
    </source>
</evidence>
<dbReference type="Gene3D" id="1.20.1260.30">
    <property type="match status" value="1"/>
</dbReference>
<dbReference type="InterPro" id="IPR038333">
    <property type="entry name" value="T1MK-like_N_sf"/>
</dbReference>
<dbReference type="InterPro" id="IPR029063">
    <property type="entry name" value="SAM-dependent_MTases_sf"/>
</dbReference>